<evidence type="ECO:0000313" key="3">
    <source>
        <dbReference type="EMBL" id="TGL64597.1"/>
    </source>
</evidence>
<feature type="region of interest" description="Disordered" evidence="1">
    <location>
        <begin position="232"/>
        <end position="251"/>
    </location>
</feature>
<reference evidence="3" key="1">
    <citation type="journal article" date="2019" name="PLoS Negl. Trop. Dis.">
        <title>Revisiting the worldwide diversity of Leptospira species in the environment.</title>
        <authorList>
            <person name="Vincent A.T."/>
            <person name="Schiettekatte O."/>
            <person name="Bourhy P."/>
            <person name="Veyrier F.J."/>
            <person name="Picardeau M."/>
        </authorList>
    </citation>
    <scope>NUCLEOTIDE SEQUENCE [LARGE SCALE GENOMIC DNA]</scope>
    <source>
        <strain evidence="3">201702455</strain>
    </source>
</reference>
<accession>A0A4R9KGR8</accession>
<sequence length="1491" mass="163473">MRNYIINLNKLEVLNMFSLVTFLQKKRGCYVKKFRSNSLNIIVISILCTISSISCSGEWLWGKGDVNLSKATWLAAREIPLITDKGGIPGGGPTVTPVDNLFKLAPGTKVNVAALGGTIDPTGTNIVNDFDGDGILNVNETTTNVWVADFPQVESVIATPITMQVAVEMTDHSSESEISSEINSNDISSGKTEGSEKIHQNELALKTVQFQDQYSVSTENSGSLGVSFSMGQNAGVSDSKEGDSHGGSNPSLASAGFNYGVSVSGSWDNKHSLSTTTTKWADRPFKNNIDSAAQNLKANSASQKARQFRTEKATKSEQGLKTKSNGGYVRAALYIKNNSVNMPVKLSHILCSLMFEAPNGDLIPVRSFELYKADGSNFEVEVYGGTEFGPYVVENIGLNGFEVERAIASGYNPKIYIVDYVMTHVADSNYKSSLLNFSGDNLKIIEENSKGRTALVKIIGPSIRDMHRVAAFDAIGENNTDPCDLNIATQMSPGISLENALKRIGCSGTEIEFGNYVLDFSEIAPTLNEPKLFMRGIKSIGGIRNTIPCVDTPSVGSDGQLRTACVQKPISQWTEAEFNTAGVWAVYSKGKYYSPLSFYMDGTGSTATQRKFNSDSSLPAFMVLGVDANIWAGDIYDIVYISAKDLLLKQKQFGTNPLETLATYKVNTSWDSETTGKNPYYPETQSLFLGDAGFGEKIQLKIKLDKTRYLNPNFGTSQTVGNQQYFTNFTYNNQLVNKKFEYNQFPDFEISLGFGGERTDWLHIVKDLGTSAEDMKPKNCGTSIDFDNQVYNACIELPKTHPYVDPNVGIIKVYIRPALNTAYRRVAWPLRALDVRKVQGPLFSQAVEGDQSILISKDYTVKEGFAGFDTNDTIKIFGDPNSYVVSSAVEQLCELGTVNLSVCYKLNLTTPIKIVSNRFNYVYSMVGINNPSMRFVVESGFYTDWNSQYGTYPSYADWDLSKKVSLLNGNGTVNCSSNLFHPTCLGINTDFTPVNWIGAYNQGVAKWNSWADAGYFSKFLDNGVPKQTSQSGKSFGLEVANTPFQISTFYSSNVPQVVSYGDVALAVWNQTEEGVFYTIYGQYFNLSTGLPLQNKFIINTSPNPDIPKVKIKGSKAVIAWTNGDRNTGYIRAYNLITKAAETSEISFPIPRPFPCDQFCTLLFVSTHLEIVGNRILFFYARNWNLSGAPTSDMKYRITGTSVRLDTWQVESNDFLVMQSYFGTGSGTITATEGNRILLSSVIQYPGGGSTGKAINYGLFSTDSLGLVASGDLQEGNVLPTYVAFANGKGIITYSAGIAGNKLQTLNAETGALLSNSSIPKLPYYANCARINNSLACTDSTDNISNVKLIDLETGQYLNKNYILLDNSGAFSGSFSPPVLLNDGVVLFISNEYIPAAGKYFITGRRVNIPLETVIDKVSFRLYEGTISIDALNSYVTYGPMGFWVGGDFDNHSIVGLYLNINTPNRPRFGLNNFFIAPLIDRDYTIQAQISF</sequence>
<gene>
    <name evidence="3" type="ORF">EHQ64_01760</name>
</gene>
<feature type="transmembrane region" description="Helical" evidence="2">
    <location>
        <begin position="41"/>
        <end position="61"/>
    </location>
</feature>
<proteinExistence type="predicted"/>
<dbReference type="OrthoDB" id="9942824at2"/>
<name>A0A4R9KGR8_9LEPT</name>
<feature type="region of interest" description="Disordered" evidence="1">
    <location>
        <begin position="171"/>
        <end position="198"/>
    </location>
</feature>
<evidence type="ECO:0000256" key="2">
    <source>
        <dbReference type="SAM" id="Phobius"/>
    </source>
</evidence>
<keyword evidence="2" id="KW-0812">Transmembrane</keyword>
<keyword evidence="2" id="KW-1133">Transmembrane helix</keyword>
<evidence type="ECO:0000256" key="1">
    <source>
        <dbReference type="SAM" id="MobiDB-lite"/>
    </source>
</evidence>
<dbReference type="Proteomes" id="UP000297762">
    <property type="component" value="Unassembled WGS sequence"/>
</dbReference>
<keyword evidence="4" id="KW-1185">Reference proteome</keyword>
<protein>
    <recommendedName>
        <fullName evidence="5">Lipoprotein</fullName>
    </recommendedName>
</protein>
<evidence type="ECO:0000313" key="4">
    <source>
        <dbReference type="Proteomes" id="UP000297762"/>
    </source>
</evidence>
<dbReference type="EMBL" id="RQGF01000007">
    <property type="protein sequence ID" value="TGL64597.1"/>
    <property type="molecule type" value="Genomic_DNA"/>
</dbReference>
<dbReference type="NCBIfam" id="NF038383">
    <property type="entry name" value="lipo_LIC12048"/>
    <property type="match status" value="1"/>
</dbReference>
<comment type="caution">
    <text evidence="3">The sequence shown here is derived from an EMBL/GenBank/DDBJ whole genome shotgun (WGS) entry which is preliminary data.</text>
</comment>
<organism evidence="3 4">
    <name type="scientific">Leptospira sarikeiensis</name>
    <dbReference type="NCBI Taxonomy" id="2484943"/>
    <lineage>
        <taxon>Bacteria</taxon>
        <taxon>Pseudomonadati</taxon>
        <taxon>Spirochaetota</taxon>
        <taxon>Spirochaetia</taxon>
        <taxon>Leptospirales</taxon>
        <taxon>Leptospiraceae</taxon>
        <taxon>Leptospira</taxon>
    </lineage>
</organism>
<evidence type="ECO:0008006" key="5">
    <source>
        <dbReference type="Google" id="ProtNLM"/>
    </source>
</evidence>
<dbReference type="RefSeq" id="WP_135647790.1">
    <property type="nucleotide sequence ID" value="NZ_RQGF01000007.1"/>
</dbReference>
<keyword evidence="2" id="KW-0472">Membrane</keyword>
<feature type="compositionally biased region" description="Low complexity" evidence="1">
    <location>
        <begin position="176"/>
        <end position="189"/>
    </location>
</feature>